<keyword evidence="2" id="KW-1185">Reference proteome</keyword>
<dbReference type="Proteomes" id="UP000051841">
    <property type="component" value="Unassembled WGS sequence"/>
</dbReference>
<name>A0A0R2HE70_9FIRM</name>
<organism evidence="1 2">
    <name type="scientific">Kandleria vitulina DSM 20405</name>
    <dbReference type="NCBI Taxonomy" id="1410657"/>
    <lineage>
        <taxon>Bacteria</taxon>
        <taxon>Bacillati</taxon>
        <taxon>Bacillota</taxon>
        <taxon>Erysipelotrichia</taxon>
        <taxon>Erysipelotrichales</taxon>
        <taxon>Coprobacillaceae</taxon>
        <taxon>Kandleria</taxon>
    </lineage>
</organism>
<evidence type="ECO:0000313" key="1">
    <source>
        <dbReference type="EMBL" id="KRN49830.1"/>
    </source>
</evidence>
<dbReference type="EMBL" id="JQBL01000019">
    <property type="protein sequence ID" value="KRN49830.1"/>
    <property type="molecule type" value="Genomic_DNA"/>
</dbReference>
<proteinExistence type="predicted"/>
<reference evidence="1 2" key="1">
    <citation type="journal article" date="2015" name="Genome Announc.">
        <title>Expanding the biotechnology potential of lactobacilli through comparative genomics of 213 strains and associated genera.</title>
        <authorList>
            <person name="Sun Z."/>
            <person name="Harris H.M."/>
            <person name="McCann A."/>
            <person name="Guo C."/>
            <person name="Argimon S."/>
            <person name="Zhang W."/>
            <person name="Yang X."/>
            <person name="Jeffery I.B."/>
            <person name="Cooney J.C."/>
            <person name="Kagawa T.F."/>
            <person name="Liu W."/>
            <person name="Song Y."/>
            <person name="Salvetti E."/>
            <person name="Wrobel A."/>
            <person name="Rasinkangas P."/>
            <person name="Parkhill J."/>
            <person name="Rea M.C."/>
            <person name="O'Sullivan O."/>
            <person name="Ritari J."/>
            <person name="Douillard F.P."/>
            <person name="Paul Ross R."/>
            <person name="Yang R."/>
            <person name="Briner A.E."/>
            <person name="Felis G.E."/>
            <person name="de Vos W.M."/>
            <person name="Barrangou R."/>
            <person name="Klaenhammer T.R."/>
            <person name="Caufield P.W."/>
            <person name="Cui Y."/>
            <person name="Zhang H."/>
            <person name="O'Toole P.W."/>
        </authorList>
    </citation>
    <scope>NUCLEOTIDE SEQUENCE [LARGE SCALE GENOMIC DNA]</scope>
    <source>
        <strain evidence="1 2">DSM 20405</strain>
    </source>
</reference>
<dbReference type="PATRIC" id="fig|1410657.5.peg.647"/>
<protein>
    <submittedName>
        <fullName evidence="1">Uncharacterized protein</fullName>
    </submittedName>
</protein>
<evidence type="ECO:0000313" key="2">
    <source>
        <dbReference type="Proteomes" id="UP000051841"/>
    </source>
</evidence>
<gene>
    <name evidence="1" type="ORF">IV49_GL000621</name>
</gene>
<dbReference type="AlphaFoldDB" id="A0A0R2HE70"/>
<sequence>MNVSTRKDQYNSLEKAINTTILECYIQEGHYPENLKEIENEYHLTYDHSLFKVTYKFINEDDYPDVHITIL</sequence>
<comment type="caution">
    <text evidence="1">The sequence shown here is derived from an EMBL/GenBank/DDBJ whole genome shotgun (WGS) entry which is preliminary data.</text>
</comment>
<accession>A0A0R2HE70</accession>